<gene>
    <name evidence="2" type="ORF">NCTC11872_01369</name>
</gene>
<sequence length="57" mass="6579">MTALYYTYYPSPVGRLLILSDGESITHIDFEKEQYAPNPKWHKQDELPVFSKSAVGF</sequence>
<reference evidence="2 3" key="1">
    <citation type="submission" date="2018-06" db="EMBL/GenBank/DDBJ databases">
        <authorList>
            <consortium name="Pathogen Informatics"/>
            <person name="Doyle S."/>
        </authorList>
    </citation>
    <scope>NUCLEOTIDE SEQUENCE [LARGE SCALE GENOMIC DNA]</scope>
    <source>
        <strain evidence="2 3">NCTC11872</strain>
    </source>
</reference>
<dbReference type="GO" id="GO:0003908">
    <property type="term" value="F:methylated-DNA-[protein]-cysteine S-methyltransferase activity"/>
    <property type="evidence" value="ECO:0007669"/>
    <property type="project" value="InterPro"/>
</dbReference>
<dbReference type="EMBL" id="UASK01000005">
    <property type="protein sequence ID" value="SPX41756.1"/>
    <property type="molecule type" value="Genomic_DNA"/>
</dbReference>
<keyword evidence="2" id="KW-0489">Methyltransferase</keyword>
<dbReference type="AlphaFoldDB" id="A0A2X1RIH6"/>
<evidence type="ECO:0000259" key="1">
    <source>
        <dbReference type="Pfam" id="PF02870"/>
    </source>
</evidence>
<evidence type="ECO:0000313" key="3">
    <source>
        <dbReference type="Proteomes" id="UP000249936"/>
    </source>
</evidence>
<dbReference type="GO" id="GO:0032259">
    <property type="term" value="P:methylation"/>
    <property type="evidence" value="ECO:0007669"/>
    <property type="project" value="UniProtKB-KW"/>
</dbReference>
<name>A0A2X1RIH6_HAEIF</name>
<dbReference type="SUPFAM" id="SSF53155">
    <property type="entry name" value="Methylated DNA-protein cysteine methyltransferase domain"/>
    <property type="match status" value="1"/>
</dbReference>
<organism evidence="2 3">
    <name type="scientific">Haemophilus influenzae</name>
    <dbReference type="NCBI Taxonomy" id="727"/>
    <lineage>
        <taxon>Bacteria</taxon>
        <taxon>Pseudomonadati</taxon>
        <taxon>Pseudomonadota</taxon>
        <taxon>Gammaproteobacteria</taxon>
        <taxon>Pasteurellales</taxon>
        <taxon>Pasteurellaceae</taxon>
        <taxon>Haemophilus</taxon>
    </lineage>
</organism>
<protein>
    <submittedName>
        <fullName evidence="2">Methylated-DNA-protein-cysteine methyltransferase</fullName>
    </submittedName>
</protein>
<dbReference type="Proteomes" id="UP000249936">
    <property type="component" value="Unassembled WGS sequence"/>
</dbReference>
<evidence type="ECO:0000313" key="2">
    <source>
        <dbReference type="EMBL" id="SPX41756.1"/>
    </source>
</evidence>
<dbReference type="InterPro" id="IPR036631">
    <property type="entry name" value="MGMT_N_sf"/>
</dbReference>
<proteinExistence type="predicted"/>
<dbReference type="Gene3D" id="3.30.160.70">
    <property type="entry name" value="Methylated DNA-protein cysteine methyltransferase domain"/>
    <property type="match status" value="1"/>
</dbReference>
<dbReference type="GO" id="GO:0006281">
    <property type="term" value="P:DNA repair"/>
    <property type="evidence" value="ECO:0007669"/>
    <property type="project" value="InterPro"/>
</dbReference>
<accession>A0A2X1RIH6</accession>
<dbReference type="Pfam" id="PF02870">
    <property type="entry name" value="Methyltransf_1N"/>
    <property type="match status" value="1"/>
</dbReference>
<dbReference type="InterPro" id="IPR008332">
    <property type="entry name" value="MethylG_MeTrfase_N"/>
</dbReference>
<keyword evidence="2" id="KW-0808">Transferase</keyword>
<feature type="domain" description="Methylguanine DNA methyltransferase ribonuclease-like" evidence="1">
    <location>
        <begin position="4"/>
        <end position="51"/>
    </location>
</feature>